<feature type="transmembrane region" description="Helical" evidence="1">
    <location>
        <begin position="59"/>
        <end position="86"/>
    </location>
</feature>
<dbReference type="EMBL" id="FQUG01000002">
    <property type="protein sequence ID" value="SHE39708.1"/>
    <property type="molecule type" value="Genomic_DNA"/>
</dbReference>
<dbReference type="STRING" id="1123243.SAMN02745190_00372"/>
<dbReference type="Proteomes" id="UP000184404">
    <property type="component" value="Unassembled WGS sequence"/>
</dbReference>
<accession>A0A1M4T5Y4</accession>
<proteinExistence type="predicted"/>
<evidence type="ECO:0000313" key="2">
    <source>
        <dbReference type="EMBL" id="SHE39708.1"/>
    </source>
</evidence>
<evidence type="ECO:0000313" key="3">
    <source>
        <dbReference type="Proteomes" id="UP000184404"/>
    </source>
</evidence>
<protein>
    <submittedName>
        <fullName evidence="2">Uncharacterized protein</fullName>
    </submittedName>
</protein>
<organism evidence="2 3">
    <name type="scientific">Schwartzia succinivorans DSM 10502</name>
    <dbReference type="NCBI Taxonomy" id="1123243"/>
    <lineage>
        <taxon>Bacteria</taxon>
        <taxon>Bacillati</taxon>
        <taxon>Bacillota</taxon>
        <taxon>Negativicutes</taxon>
        <taxon>Selenomonadales</taxon>
        <taxon>Selenomonadaceae</taxon>
        <taxon>Schwartzia</taxon>
    </lineage>
</organism>
<evidence type="ECO:0000256" key="1">
    <source>
        <dbReference type="SAM" id="Phobius"/>
    </source>
</evidence>
<keyword evidence="1" id="KW-0472">Membrane</keyword>
<name>A0A1M4T5Y4_9FIRM</name>
<keyword evidence="1" id="KW-0812">Transmembrane</keyword>
<sequence>MKYKNYQDNLYDTKYYKNIATKPIDRKTLDKDMIDVKMVDKVIKEAISIMDKSDSSKKVLIGIGILCIFKYEFLLVFIPVFIYFFYYSYYKTVEVKYRLTAKQSALYRKTISDIEKVRQSSRIYWIKSISKVREIRYTAGAGTSIDPHRCVISSEPPLPFETNIKILSVQLPNESVSFFPDRIVIIKDGRIATVAYDQLKVEYSAIQYIEEHATYDTKVLEMTWQYVNKDGSPDRRFKNNCQLPVCAYGELHVTAGQALNLVLDFSNRKPFES</sequence>
<dbReference type="OrthoDB" id="983149at2"/>
<keyword evidence="1" id="KW-1133">Transmembrane helix</keyword>
<keyword evidence="3" id="KW-1185">Reference proteome</keyword>
<reference evidence="2 3" key="1">
    <citation type="submission" date="2016-11" db="EMBL/GenBank/DDBJ databases">
        <authorList>
            <person name="Jaros S."/>
            <person name="Januszkiewicz K."/>
            <person name="Wedrychowicz H."/>
        </authorList>
    </citation>
    <scope>NUCLEOTIDE SEQUENCE [LARGE SCALE GENOMIC DNA]</scope>
    <source>
        <strain evidence="2 3">DSM 10502</strain>
    </source>
</reference>
<dbReference type="AlphaFoldDB" id="A0A1M4T5Y4"/>
<gene>
    <name evidence="2" type="ORF">SAMN02745190_00372</name>
</gene>
<dbReference type="RefSeq" id="WP_072934470.1">
    <property type="nucleotide sequence ID" value="NZ_FQUG01000002.1"/>
</dbReference>